<dbReference type="GO" id="GO:0034728">
    <property type="term" value="P:nucleosome organization"/>
    <property type="evidence" value="ECO:0007669"/>
    <property type="project" value="TreeGrafter"/>
</dbReference>
<evidence type="ECO:0000256" key="6">
    <source>
        <dbReference type="SAM" id="MobiDB-lite"/>
    </source>
</evidence>
<dbReference type="PROSITE" id="PS51194">
    <property type="entry name" value="HELICASE_CTER"/>
    <property type="match status" value="1"/>
</dbReference>
<dbReference type="Proteomes" id="UP000507222">
    <property type="component" value="Unassembled WGS sequence"/>
</dbReference>
<dbReference type="InterPro" id="IPR001650">
    <property type="entry name" value="Helicase_C-like"/>
</dbReference>
<organism evidence="8 9">
    <name type="scientific">Prunus armeniaca</name>
    <name type="common">Apricot</name>
    <name type="synonym">Armeniaca vulgaris</name>
    <dbReference type="NCBI Taxonomy" id="36596"/>
    <lineage>
        <taxon>Eukaryota</taxon>
        <taxon>Viridiplantae</taxon>
        <taxon>Streptophyta</taxon>
        <taxon>Embryophyta</taxon>
        <taxon>Tracheophyta</taxon>
        <taxon>Spermatophyta</taxon>
        <taxon>Magnoliopsida</taxon>
        <taxon>eudicotyledons</taxon>
        <taxon>Gunneridae</taxon>
        <taxon>Pentapetalae</taxon>
        <taxon>rosids</taxon>
        <taxon>fabids</taxon>
        <taxon>Rosales</taxon>
        <taxon>Rosaceae</taxon>
        <taxon>Amygdaloideae</taxon>
        <taxon>Amygdaleae</taxon>
        <taxon>Prunus</taxon>
    </lineage>
</organism>
<evidence type="ECO:0000256" key="5">
    <source>
        <dbReference type="SAM" id="Coils"/>
    </source>
</evidence>
<evidence type="ECO:0000313" key="8">
    <source>
        <dbReference type="EMBL" id="CAB4278322.1"/>
    </source>
</evidence>
<dbReference type="PANTHER" id="PTHR45623:SF14">
    <property type="entry name" value="CHROMODOMAIN-HELICASE-DNA-BINDING PROTEIN 1"/>
    <property type="match status" value="1"/>
</dbReference>
<evidence type="ECO:0000256" key="3">
    <source>
        <dbReference type="ARBA" id="ARBA00023125"/>
    </source>
</evidence>
<accession>A0A6J5UQL9</accession>
<keyword evidence="4" id="KW-0539">Nucleus</keyword>
<evidence type="ECO:0000313" key="9">
    <source>
        <dbReference type="Proteomes" id="UP000507222"/>
    </source>
</evidence>
<dbReference type="GO" id="GO:0005524">
    <property type="term" value="F:ATP binding"/>
    <property type="evidence" value="ECO:0007669"/>
    <property type="project" value="InterPro"/>
</dbReference>
<dbReference type="Pfam" id="PF00271">
    <property type="entry name" value="Helicase_C"/>
    <property type="match status" value="1"/>
</dbReference>
<reference evidence="8 9" key="1">
    <citation type="submission" date="2020-05" db="EMBL/GenBank/DDBJ databases">
        <authorList>
            <person name="Campoy J."/>
            <person name="Schneeberger K."/>
            <person name="Spophaly S."/>
        </authorList>
    </citation>
    <scope>NUCLEOTIDE SEQUENCE [LARGE SCALE GENOMIC DNA]</scope>
    <source>
        <strain evidence="8">PruArmRojPasFocal</strain>
    </source>
</reference>
<dbReference type="InterPro" id="IPR000330">
    <property type="entry name" value="SNF2_N"/>
</dbReference>
<keyword evidence="5" id="KW-0175">Coiled coil</keyword>
<dbReference type="Gene3D" id="1.10.10.60">
    <property type="entry name" value="Homeodomain-like"/>
    <property type="match status" value="1"/>
</dbReference>
<dbReference type="SUPFAM" id="SSF52540">
    <property type="entry name" value="P-loop containing nucleoside triphosphate hydrolases"/>
    <property type="match status" value="2"/>
</dbReference>
<dbReference type="AlphaFoldDB" id="A0A6J5UQL9"/>
<sequence length="526" mass="60487">MEIEKGLGEDGFWDFGRELRDWWGGGLCCTSLTLISSRIKMILFRATRISVHSMRLSLLIFIWMRPHILRRVIKDVEKSLPPKIERILRVEMSPLQKQYYKWILERNFHNLNKGVRGNQVSLLNIVVELKKCCNHPFLFESADHGYGGDSSTKDGSGLGINLATADTVIIFDSDWNPQNDLQAMSRAHRIGQQEVVNIYRFVTSKSVEEDILERAKKKMNELSAILRFGAEELFKEEKNDEESKKGLLSMDIDEILERAEKVEEKEAEEDGNELLSAFKVANFGTAEDDGSFWSRWIKPEAVSQAEEALAPRTKRNTKSYAEVAQPDRSNKRKKKESEPQERVQKRRKADYLVSSAPMIDGASAQARGWSSGNYLREMHCGFPVRKFYASLSNTVHLQLGYEIWDESQIALIVEEVGGALADFFGVPVKAVDMLNRVHELQHLAKRISRYEDPIDQFRVLTYLKPSNWSKGCGWNQFDDARLLLGIYYHGFGNWEKIRLDERLGLIKKIAPVELQHHETFYPALQI</sequence>
<gene>
    <name evidence="8" type="ORF">CURHAP_LOCUS29004</name>
</gene>
<dbReference type="GO" id="GO:0003682">
    <property type="term" value="F:chromatin binding"/>
    <property type="evidence" value="ECO:0007669"/>
    <property type="project" value="TreeGrafter"/>
</dbReference>
<dbReference type="GO" id="GO:0042393">
    <property type="term" value="F:histone binding"/>
    <property type="evidence" value="ECO:0007669"/>
    <property type="project" value="TreeGrafter"/>
</dbReference>
<feature type="coiled-coil region" evidence="5">
    <location>
        <begin position="212"/>
        <end position="272"/>
    </location>
</feature>
<dbReference type="Gene3D" id="3.40.50.10810">
    <property type="entry name" value="Tandem AAA-ATPase domain"/>
    <property type="match status" value="1"/>
</dbReference>
<dbReference type="SMART" id="SM00490">
    <property type="entry name" value="HELICc"/>
    <property type="match status" value="1"/>
</dbReference>
<name>A0A6J5UQL9_PRUAR</name>
<dbReference type="GO" id="GO:0016887">
    <property type="term" value="F:ATP hydrolysis activity"/>
    <property type="evidence" value="ECO:0007669"/>
    <property type="project" value="TreeGrafter"/>
</dbReference>
<dbReference type="InterPro" id="IPR056302">
    <property type="entry name" value="CHD1-2/Hrp3_HTH"/>
</dbReference>
<proteinExistence type="predicted"/>
<keyword evidence="3" id="KW-0238">DNA-binding</keyword>
<evidence type="ECO:0000256" key="2">
    <source>
        <dbReference type="ARBA" id="ARBA00022801"/>
    </source>
</evidence>
<evidence type="ECO:0000256" key="1">
    <source>
        <dbReference type="ARBA" id="ARBA00004123"/>
    </source>
</evidence>
<dbReference type="Pfam" id="PF23588">
    <property type="entry name" value="HTH_CHD1_Hrp3"/>
    <property type="match status" value="1"/>
</dbReference>
<dbReference type="InterPro" id="IPR038718">
    <property type="entry name" value="SNF2-like_sf"/>
</dbReference>
<comment type="subcellular location">
    <subcellularLocation>
        <location evidence="1">Nucleus</location>
    </subcellularLocation>
</comment>
<dbReference type="Gene3D" id="3.40.50.300">
    <property type="entry name" value="P-loop containing nucleotide triphosphate hydrolases"/>
    <property type="match status" value="2"/>
</dbReference>
<dbReference type="CDD" id="cd18793">
    <property type="entry name" value="SF2_C_SNF"/>
    <property type="match status" value="1"/>
</dbReference>
<evidence type="ECO:0000259" key="7">
    <source>
        <dbReference type="PROSITE" id="PS51194"/>
    </source>
</evidence>
<dbReference type="Pfam" id="PF00176">
    <property type="entry name" value="SNF2-rel_dom"/>
    <property type="match status" value="1"/>
</dbReference>
<dbReference type="GO" id="GO:0005634">
    <property type="term" value="C:nucleus"/>
    <property type="evidence" value="ECO:0007669"/>
    <property type="project" value="UniProtKB-SubCell"/>
</dbReference>
<feature type="domain" description="Helicase C-terminal" evidence="7">
    <location>
        <begin position="68"/>
        <end position="241"/>
    </location>
</feature>
<dbReference type="GO" id="GO:0003677">
    <property type="term" value="F:DNA binding"/>
    <property type="evidence" value="ECO:0007669"/>
    <property type="project" value="UniProtKB-KW"/>
</dbReference>
<dbReference type="EMBL" id="CAEKDK010000004">
    <property type="protein sequence ID" value="CAB4278322.1"/>
    <property type="molecule type" value="Genomic_DNA"/>
</dbReference>
<protein>
    <recommendedName>
        <fullName evidence="7">Helicase C-terminal domain-containing protein</fullName>
    </recommendedName>
</protein>
<dbReference type="GO" id="GO:0140658">
    <property type="term" value="F:ATP-dependent chromatin remodeler activity"/>
    <property type="evidence" value="ECO:0007669"/>
    <property type="project" value="TreeGrafter"/>
</dbReference>
<feature type="region of interest" description="Disordered" evidence="6">
    <location>
        <begin position="304"/>
        <end position="348"/>
    </location>
</feature>
<dbReference type="GO" id="GO:0000785">
    <property type="term" value="C:chromatin"/>
    <property type="evidence" value="ECO:0007669"/>
    <property type="project" value="TreeGrafter"/>
</dbReference>
<dbReference type="InterPro" id="IPR049730">
    <property type="entry name" value="SNF2/RAD54-like_C"/>
</dbReference>
<evidence type="ECO:0000256" key="4">
    <source>
        <dbReference type="ARBA" id="ARBA00023242"/>
    </source>
</evidence>
<keyword evidence="2" id="KW-0378">Hydrolase</keyword>
<dbReference type="InterPro" id="IPR027417">
    <property type="entry name" value="P-loop_NTPase"/>
</dbReference>
<dbReference type="PANTHER" id="PTHR45623">
    <property type="entry name" value="CHROMODOMAIN-HELICASE-DNA-BINDING PROTEIN 3-RELATED-RELATED"/>
    <property type="match status" value="1"/>
</dbReference>